<comment type="subcellular location">
    <subcellularLocation>
        <location evidence="7 8">Cytoplasm</location>
    </subcellularLocation>
</comment>
<evidence type="ECO:0000313" key="12">
    <source>
        <dbReference type="EMBL" id="SNQ45645.1"/>
    </source>
</evidence>
<comment type="function">
    <text evidence="7">Catalyzes the addition of meso-diaminopimelic acid to the nucleotide precursor UDP-N-acetylmuramoyl-L-alanyl-D-glutamate (UMAG) in the biosynthesis of bacterial cell-wall peptidoglycan.</text>
</comment>
<reference evidence="12 13" key="1">
    <citation type="submission" date="2017-06" db="EMBL/GenBank/DDBJ databases">
        <authorList>
            <person name="Kim H.J."/>
            <person name="Triplett B.A."/>
        </authorList>
    </citation>
    <scope>NUCLEOTIDE SEQUENCE [LARGE SCALE GENOMIC DNA]</scope>
    <source>
        <strain evidence="12">FRACA_ARgP5</strain>
    </source>
</reference>
<keyword evidence="6 7" id="KW-0961">Cell wall biogenesis/degradation</keyword>
<proteinExistence type="inferred from homology"/>
<dbReference type="InterPro" id="IPR036615">
    <property type="entry name" value="Mur_ligase_C_dom_sf"/>
</dbReference>
<evidence type="ECO:0000259" key="11">
    <source>
        <dbReference type="Pfam" id="PF08245"/>
    </source>
</evidence>
<dbReference type="GO" id="GO:0005737">
    <property type="term" value="C:cytoplasm"/>
    <property type="evidence" value="ECO:0007669"/>
    <property type="project" value="UniProtKB-SubCell"/>
</dbReference>
<dbReference type="AlphaFoldDB" id="A0A2I2KJ07"/>
<dbReference type="GO" id="GO:0005524">
    <property type="term" value="F:ATP binding"/>
    <property type="evidence" value="ECO:0007669"/>
    <property type="project" value="UniProtKB-UniRule"/>
</dbReference>
<evidence type="ECO:0000256" key="1">
    <source>
        <dbReference type="ARBA" id="ARBA00005898"/>
    </source>
</evidence>
<dbReference type="NCBIfam" id="NF001124">
    <property type="entry name" value="PRK00139.1-2"/>
    <property type="match status" value="1"/>
</dbReference>
<dbReference type="Gene3D" id="3.40.1190.10">
    <property type="entry name" value="Mur-like, catalytic domain"/>
    <property type="match status" value="1"/>
</dbReference>
<keyword evidence="3 7" id="KW-0133">Cell shape</keyword>
<dbReference type="Proteomes" id="UP000234331">
    <property type="component" value="Unassembled WGS sequence"/>
</dbReference>
<dbReference type="UniPathway" id="UPA00219"/>
<comment type="PTM">
    <text evidence="7">Carboxylation is probably crucial for Mg(2+) binding and, consequently, for the gamma-phosphate positioning of ATP.</text>
</comment>
<dbReference type="Pfam" id="PF01225">
    <property type="entry name" value="Mur_ligase"/>
    <property type="match status" value="1"/>
</dbReference>
<feature type="domain" description="Mur ligase C-terminal" evidence="10">
    <location>
        <begin position="397"/>
        <end position="529"/>
    </location>
</feature>
<dbReference type="Pfam" id="PF08245">
    <property type="entry name" value="Mur_ligase_M"/>
    <property type="match status" value="1"/>
</dbReference>
<dbReference type="GO" id="GO:0051301">
    <property type="term" value="P:cell division"/>
    <property type="evidence" value="ECO:0007669"/>
    <property type="project" value="UniProtKB-KW"/>
</dbReference>
<feature type="binding site" evidence="7">
    <location>
        <position position="247"/>
    </location>
    <ligand>
        <name>UDP-N-acetyl-alpha-D-muramoyl-L-alanyl-D-glutamate</name>
        <dbReference type="ChEBI" id="CHEBI:83900"/>
    </ligand>
</feature>
<feature type="binding site" evidence="7">
    <location>
        <begin position="178"/>
        <end position="184"/>
    </location>
    <ligand>
        <name>ATP</name>
        <dbReference type="ChEBI" id="CHEBI:30616"/>
    </ligand>
</feature>
<dbReference type="SUPFAM" id="SSF53244">
    <property type="entry name" value="MurD-like peptide ligases, peptide-binding domain"/>
    <property type="match status" value="1"/>
</dbReference>
<dbReference type="GO" id="GO:0009252">
    <property type="term" value="P:peptidoglycan biosynthetic process"/>
    <property type="evidence" value="ECO:0007669"/>
    <property type="project" value="UniProtKB-UniRule"/>
</dbReference>
<feature type="binding site" evidence="7">
    <location>
        <position position="446"/>
    </location>
    <ligand>
        <name>meso-2,6-diaminopimelate</name>
        <dbReference type="ChEBI" id="CHEBI:57791"/>
    </ligand>
</feature>
<feature type="domain" description="Mur ligase central" evidence="11">
    <location>
        <begin position="176"/>
        <end position="374"/>
    </location>
</feature>
<keyword evidence="4 7" id="KW-0573">Peptidoglycan synthesis</keyword>
<keyword evidence="7 12" id="KW-0436">Ligase</keyword>
<feature type="domain" description="Mur ligase N-terminal catalytic" evidence="9">
    <location>
        <begin position="83"/>
        <end position="130"/>
    </location>
</feature>
<dbReference type="InterPro" id="IPR035911">
    <property type="entry name" value="MurE/MurF_N"/>
</dbReference>
<dbReference type="GO" id="GO:0008765">
    <property type="term" value="F:UDP-N-acetylmuramoylalanyl-D-glutamate-2,6-diaminopimelate ligase activity"/>
    <property type="evidence" value="ECO:0007669"/>
    <property type="project" value="UniProtKB-UniRule"/>
</dbReference>
<name>A0A2I2KJ07_9ACTN</name>
<keyword evidence="7" id="KW-0963">Cytoplasm</keyword>
<keyword evidence="7" id="KW-0547">Nucleotide-binding</keyword>
<feature type="binding site" evidence="7">
    <location>
        <position position="255"/>
    </location>
    <ligand>
        <name>UDP-N-acetyl-alpha-D-muramoyl-L-alanyl-D-glutamate</name>
        <dbReference type="ChEBI" id="CHEBI:83900"/>
    </ligand>
</feature>
<keyword evidence="2 7" id="KW-0132">Cell division</keyword>
<evidence type="ECO:0000256" key="8">
    <source>
        <dbReference type="RuleBase" id="RU004135"/>
    </source>
</evidence>
<dbReference type="GO" id="GO:0000287">
    <property type="term" value="F:magnesium ion binding"/>
    <property type="evidence" value="ECO:0007669"/>
    <property type="project" value="UniProtKB-UniRule"/>
</dbReference>
<organism evidence="12 13">
    <name type="scientific">Frankia canadensis</name>
    <dbReference type="NCBI Taxonomy" id="1836972"/>
    <lineage>
        <taxon>Bacteria</taxon>
        <taxon>Bacillati</taxon>
        <taxon>Actinomycetota</taxon>
        <taxon>Actinomycetes</taxon>
        <taxon>Frankiales</taxon>
        <taxon>Frankiaceae</taxon>
        <taxon>Frankia</taxon>
    </lineage>
</organism>
<evidence type="ECO:0000256" key="4">
    <source>
        <dbReference type="ARBA" id="ARBA00022984"/>
    </source>
</evidence>
<protein>
    <recommendedName>
        <fullName evidence="7">UDP-N-acetylmuramoyl-L-alanyl-D-glutamate--2,6-diaminopimelate ligase</fullName>
        <ecNumber evidence="7">6.3.2.13</ecNumber>
    </recommendedName>
    <alternativeName>
        <fullName evidence="7">Meso-A2pm-adding enzyme</fullName>
    </alternativeName>
    <alternativeName>
        <fullName evidence="7">Meso-diaminopimelate-adding enzyme</fullName>
    </alternativeName>
    <alternativeName>
        <fullName evidence="7">UDP-MurNAc-L-Ala-D-Glu:meso-diaminopimelate ligase</fullName>
    </alternativeName>
    <alternativeName>
        <fullName evidence="7">UDP-MurNAc-tripeptide synthetase</fullName>
    </alternativeName>
    <alternativeName>
        <fullName evidence="7">UDP-N-acetylmuramyl-tripeptide synthetase</fullName>
    </alternativeName>
</protein>
<dbReference type="GO" id="GO:0071555">
    <property type="term" value="P:cell wall organization"/>
    <property type="evidence" value="ECO:0007669"/>
    <property type="project" value="UniProtKB-KW"/>
</dbReference>
<keyword evidence="5 7" id="KW-0131">Cell cycle</keyword>
<comment type="caution">
    <text evidence="7">Lacks conserved residue(s) required for the propagation of feature annotation.</text>
</comment>
<feature type="binding site" evidence="7">
    <location>
        <position position="253"/>
    </location>
    <ligand>
        <name>UDP-N-acetyl-alpha-D-muramoyl-L-alanyl-D-glutamate</name>
        <dbReference type="ChEBI" id="CHEBI:83900"/>
    </ligand>
</feature>
<evidence type="ECO:0000256" key="5">
    <source>
        <dbReference type="ARBA" id="ARBA00023306"/>
    </source>
</evidence>
<gene>
    <name evidence="7 12" type="primary">murE</name>
    <name evidence="12" type="ORF">FRACA_1060005</name>
</gene>
<dbReference type="Gene3D" id="3.40.1390.10">
    <property type="entry name" value="MurE/MurF, N-terminal domain"/>
    <property type="match status" value="1"/>
</dbReference>
<dbReference type="SUPFAM" id="SSF63418">
    <property type="entry name" value="MurE/MurF N-terminal domain"/>
    <property type="match status" value="1"/>
</dbReference>
<feature type="short sequence motif" description="Meso-diaminopimelate recognition motif" evidence="7">
    <location>
        <begin position="470"/>
        <end position="473"/>
    </location>
</feature>
<keyword evidence="7" id="KW-0067">ATP-binding</keyword>
<feature type="binding site" evidence="7">
    <location>
        <position position="90"/>
    </location>
    <ligand>
        <name>UDP-N-acetyl-alpha-D-muramoyl-L-alanyl-D-glutamate</name>
        <dbReference type="ChEBI" id="CHEBI:83900"/>
    </ligand>
</feature>
<feature type="binding site" evidence="7">
    <location>
        <begin position="220"/>
        <end position="221"/>
    </location>
    <ligand>
        <name>UDP-N-acetyl-alpha-D-muramoyl-L-alanyl-D-glutamate</name>
        <dbReference type="ChEBI" id="CHEBI:83900"/>
    </ligand>
</feature>
<dbReference type="NCBIfam" id="NF001126">
    <property type="entry name" value="PRK00139.1-4"/>
    <property type="match status" value="1"/>
</dbReference>
<dbReference type="Gene3D" id="3.90.190.20">
    <property type="entry name" value="Mur ligase, C-terminal domain"/>
    <property type="match status" value="1"/>
</dbReference>
<comment type="similarity">
    <text evidence="1 7">Belongs to the MurCDEF family. MurE subfamily.</text>
</comment>
<evidence type="ECO:0000259" key="9">
    <source>
        <dbReference type="Pfam" id="PF01225"/>
    </source>
</evidence>
<evidence type="ECO:0000313" key="13">
    <source>
        <dbReference type="Proteomes" id="UP000234331"/>
    </source>
</evidence>
<dbReference type="InterPro" id="IPR005761">
    <property type="entry name" value="UDP-N-AcMur-Glu-dNH2Pim_ligase"/>
</dbReference>
<evidence type="ECO:0000259" key="10">
    <source>
        <dbReference type="Pfam" id="PF02875"/>
    </source>
</evidence>
<dbReference type="Pfam" id="PF02875">
    <property type="entry name" value="Mur_ligase_C"/>
    <property type="match status" value="1"/>
</dbReference>
<dbReference type="PANTHER" id="PTHR23135">
    <property type="entry name" value="MUR LIGASE FAMILY MEMBER"/>
    <property type="match status" value="1"/>
</dbReference>
<dbReference type="EC" id="6.3.2.13" evidence="7"/>
<dbReference type="InterPro" id="IPR004101">
    <property type="entry name" value="Mur_ligase_C"/>
</dbReference>
<dbReference type="InterPro" id="IPR013221">
    <property type="entry name" value="Mur_ligase_cen"/>
</dbReference>
<feature type="binding site" evidence="7">
    <location>
        <position position="527"/>
    </location>
    <ligand>
        <name>meso-2,6-diaminopimelate</name>
        <dbReference type="ChEBI" id="CHEBI:57791"/>
    </ligand>
</feature>
<evidence type="ECO:0000256" key="2">
    <source>
        <dbReference type="ARBA" id="ARBA00022618"/>
    </source>
</evidence>
<feature type="modified residue" description="N6-carboxylysine" evidence="7">
    <location>
        <position position="287"/>
    </location>
</feature>
<dbReference type="NCBIfam" id="TIGR01085">
    <property type="entry name" value="murE"/>
    <property type="match status" value="1"/>
</dbReference>
<accession>A0A2I2KJ07</accession>
<comment type="pathway">
    <text evidence="7 8">Cell wall biogenesis; peptidoglycan biosynthesis.</text>
</comment>
<dbReference type="InterPro" id="IPR036565">
    <property type="entry name" value="Mur-like_cat_sf"/>
</dbReference>
<dbReference type="SUPFAM" id="SSF53623">
    <property type="entry name" value="MurD-like peptide ligases, catalytic domain"/>
    <property type="match status" value="1"/>
</dbReference>
<evidence type="ECO:0000256" key="7">
    <source>
        <dbReference type="HAMAP-Rule" id="MF_00208"/>
    </source>
</evidence>
<evidence type="ECO:0000256" key="6">
    <source>
        <dbReference type="ARBA" id="ARBA00023316"/>
    </source>
</evidence>
<keyword evidence="7" id="KW-0460">Magnesium</keyword>
<comment type="cofactor">
    <cofactor evidence="7">
        <name>Mg(2+)</name>
        <dbReference type="ChEBI" id="CHEBI:18420"/>
    </cofactor>
</comment>
<sequence>MGATLRHLGTDHPDARAPVRMAVLAPTKVVSVTPPAPRPAAPRPCGLADLRAVLTAPAPQAAAGTGYGGLGPGGGEDWPGVLVRGVTHDSRQVVPGDLYAALPGAHVHGARFTAAALAAGAVAVLTDADGAGRIAAATDARPGVPVLVSADPRRDLAPVAARIHGDPSARLRLLGVTGTNGKTTTAFLLDAGLRAAGHTTGLIGTVETRIGPRRLASAHTTPEASDLQALLAVMLEEGVDAAAMEVSSHALAQHRADALHFAGALFTNLSQDHLDFHPTMDDYFEAKASLFTPDRSQAAVIGVADAWGRRLAARRPDAITFAVEGPADWTARDITAGPTGSELLARGPGGLRVALSVPLPGMFNIANALGALALLATVGVDPAAAAAGIGALPGVPGRMERVDAGQPFLALVDFAHTPDAVTTLLETVRPLVKGRIIIVLGCGGDRDRGKRPLMGAAAATLADLAILTNDNPRSEDPDEILAAMLAGVPAQLRGAGDDRVRVEPDRAAAIAAAVAEAGPQDAVVVAGKGHESGQEQDGVVTPFDDRLVLRAALDAAAGG</sequence>
<comment type="catalytic activity">
    <reaction evidence="7">
        <text>UDP-N-acetyl-alpha-D-muramoyl-L-alanyl-D-glutamate + meso-2,6-diaminopimelate + ATP = UDP-N-acetyl-alpha-D-muramoyl-L-alanyl-gamma-D-glutamyl-meso-2,6-diaminopimelate + ADP + phosphate + H(+)</text>
        <dbReference type="Rhea" id="RHEA:23676"/>
        <dbReference type="ChEBI" id="CHEBI:15378"/>
        <dbReference type="ChEBI" id="CHEBI:30616"/>
        <dbReference type="ChEBI" id="CHEBI:43474"/>
        <dbReference type="ChEBI" id="CHEBI:57791"/>
        <dbReference type="ChEBI" id="CHEBI:83900"/>
        <dbReference type="ChEBI" id="CHEBI:83905"/>
        <dbReference type="ChEBI" id="CHEBI:456216"/>
        <dbReference type="EC" id="6.3.2.13"/>
    </reaction>
</comment>
<dbReference type="GO" id="GO:0008360">
    <property type="term" value="P:regulation of cell shape"/>
    <property type="evidence" value="ECO:0007669"/>
    <property type="project" value="UniProtKB-KW"/>
</dbReference>
<evidence type="ECO:0000256" key="3">
    <source>
        <dbReference type="ARBA" id="ARBA00022960"/>
    </source>
</evidence>
<dbReference type="EMBL" id="FZMO01000009">
    <property type="protein sequence ID" value="SNQ45645.1"/>
    <property type="molecule type" value="Genomic_DNA"/>
</dbReference>
<dbReference type="HAMAP" id="MF_00208">
    <property type="entry name" value="MurE"/>
    <property type="match status" value="1"/>
</dbReference>
<keyword evidence="13" id="KW-1185">Reference proteome</keyword>
<dbReference type="InterPro" id="IPR000713">
    <property type="entry name" value="Mur_ligase_N"/>
</dbReference>
<dbReference type="PANTHER" id="PTHR23135:SF4">
    <property type="entry name" value="UDP-N-ACETYLMURAMOYL-L-ALANYL-D-GLUTAMATE--2,6-DIAMINOPIMELATE LIGASE MURE HOMOLOG, CHLOROPLASTIC"/>
    <property type="match status" value="1"/>
</dbReference>
<feature type="binding site" evidence="7">
    <location>
        <position position="531"/>
    </location>
    <ligand>
        <name>meso-2,6-diaminopimelate</name>
        <dbReference type="ChEBI" id="CHEBI:57791"/>
    </ligand>
</feature>
<feature type="binding site" evidence="7">
    <location>
        <begin position="470"/>
        <end position="473"/>
    </location>
    <ligand>
        <name>meso-2,6-diaminopimelate</name>
        <dbReference type="ChEBI" id="CHEBI:57791"/>
    </ligand>
</feature>